<keyword evidence="3" id="KW-0808">Transferase</keyword>
<dbReference type="InterPro" id="IPR000073">
    <property type="entry name" value="AB_hydrolase_1"/>
</dbReference>
<reference evidence="7 8" key="1">
    <citation type="journal article" date="2014" name="Genome Announc.">
        <title>Complete Genome Sequence of Hyphomicrobium nitrativorans Strain NL23, a Denitrifying Bacterium Isolated from Biofilm of a Methanol-Fed Denitrification System Treating Seawater at the Montreal Biodome.</title>
        <authorList>
            <person name="Martineau C."/>
            <person name="Villeneuve C."/>
            <person name="Mauffrey F."/>
            <person name="Villemur R."/>
        </authorList>
    </citation>
    <scope>NUCLEOTIDE SEQUENCE [LARGE SCALE GENOMIC DNA]</scope>
    <source>
        <strain evidence="7">NL23</strain>
    </source>
</reference>
<dbReference type="Pfam" id="PF07167">
    <property type="entry name" value="PhaC_N"/>
    <property type="match status" value="1"/>
</dbReference>
<protein>
    <submittedName>
        <fullName evidence="7">Poly(3-hydroxyalkanoate) polymerase</fullName>
    </submittedName>
</protein>
<dbReference type="GO" id="GO:0042619">
    <property type="term" value="P:poly-hydroxybutyrate biosynthetic process"/>
    <property type="evidence" value="ECO:0007669"/>
    <property type="project" value="InterPro"/>
</dbReference>
<dbReference type="InterPro" id="IPR051321">
    <property type="entry name" value="PHA/PHB_synthase"/>
</dbReference>
<keyword evidence="4" id="KW-0012">Acyltransferase</keyword>
<dbReference type="OrthoDB" id="7208816at2"/>
<evidence type="ECO:0000313" key="7">
    <source>
        <dbReference type="EMBL" id="AHB48472.1"/>
    </source>
</evidence>
<accession>V5SDA7</accession>
<dbReference type="STRING" id="1029756.W911_08795"/>
<dbReference type="EMBL" id="CP006912">
    <property type="protein sequence ID" value="AHB48472.1"/>
    <property type="molecule type" value="Genomic_DNA"/>
</dbReference>
<dbReference type="RefSeq" id="WP_023787135.1">
    <property type="nucleotide sequence ID" value="NC_022997.1"/>
</dbReference>
<dbReference type="Proteomes" id="UP000018542">
    <property type="component" value="Chromosome"/>
</dbReference>
<feature type="domain" description="Poly-beta-hydroxybutyrate polymerase N-terminal" evidence="6">
    <location>
        <begin position="113"/>
        <end position="284"/>
    </location>
</feature>
<evidence type="ECO:0000256" key="3">
    <source>
        <dbReference type="ARBA" id="ARBA00022679"/>
    </source>
</evidence>
<dbReference type="InterPro" id="IPR029058">
    <property type="entry name" value="AB_hydrolase_fold"/>
</dbReference>
<dbReference type="HOGENOM" id="CLU_017387_1_0_5"/>
<dbReference type="PANTHER" id="PTHR36837">
    <property type="entry name" value="POLY(3-HYDROXYALKANOATE) POLYMERASE SUBUNIT PHAC"/>
    <property type="match status" value="1"/>
</dbReference>
<evidence type="ECO:0000256" key="2">
    <source>
        <dbReference type="ARBA" id="ARBA00022490"/>
    </source>
</evidence>
<evidence type="ECO:0000259" key="5">
    <source>
        <dbReference type="Pfam" id="PF00561"/>
    </source>
</evidence>
<dbReference type="PANTHER" id="PTHR36837:SF5">
    <property type="entry name" value="POLY-3-HYDROXYBUTYRATE SYNTHASE"/>
    <property type="match status" value="1"/>
</dbReference>
<sequence length="601" mass="67572">MTKPFSTSATPYRIENPEEFAKNILRVFEEGGRAMGELLERPDAKITPFSAASEANEATKTLTEIARLWMADPAKLVEAQGALVRSYIDLWNASIRRALGETVEPIVEPPPSDNRFKDPEWSTNPYFDFWKQAYLLTTQWAEDVLEQTEGLDEASRQKAEFYLRMLSSALSPSNFPLTNPEVVRETFATNAQNLVQGMEHLARDMERSGDLLKISQTDTEAFEVGKNLATTPGKVVFQNDIFQLIQYSPTTDEVREVPLLVVPPWINKYYILDLTPAKSFLKFAVDQGFTVFVVSWVNPDHRLAHKTFEDYMLEGILTAADAVKRETGVEKCNVTGYCVGGTLLGATLAYCAARGEEPFRAVTFLTTQLDFTKAGDLLLFTNDDQLAALEKMMGERGFLDGSRMANVFNLMRPRDLIWPYIVNNYLLGKKPFPFDLLYWNQDSTRMAAANHNFYLREFYNENKLAKGEMSLAGVKLDLKKVKLPVFEVATKEDHIAPARSVFIGSKLLGGPVEFVLAGSGHIAGVVNPPDKMKYQYWTAPKAAADTLDEWIGMAKDHPGSWWPHWVEWLTKYAGDWVAPREPGEKLGVIEDAPGSYVKAKP</sequence>
<dbReference type="GO" id="GO:0016746">
    <property type="term" value="F:acyltransferase activity"/>
    <property type="evidence" value="ECO:0007669"/>
    <property type="project" value="UniProtKB-KW"/>
</dbReference>
<dbReference type="GO" id="GO:0005737">
    <property type="term" value="C:cytoplasm"/>
    <property type="evidence" value="ECO:0007669"/>
    <property type="project" value="UniProtKB-SubCell"/>
</dbReference>
<name>V5SDA7_9HYPH</name>
<organism evidence="7 8">
    <name type="scientific">Hyphomicrobium nitrativorans NL23</name>
    <dbReference type="NCBI Taxonomy" id="1029756"/>
    <lineage>
        <taxon>Bacteria</taxon>
        <taxon>Pseudomonadati</taxon>
        <taxon>Pseudomonadota</taxon>
        <taxon>Alphaproteobacteria</taxon>
        <taxon>Hyphomicrobiales</taxon>
        <taxon>Hyphomicrobiaceae</taxon>
        <taxon>Hyphomicrobium</taxon>
    </lineage>
</organism>
<evidence type="ECO:0000256" key="4">
    <source>
        <dbReference type="ARBA" id="ARBA00023315"/>
    </source>
</evidence>
<keyword evidence="2" id="KW-0963">Cytoplasm</keyword>
<gene>
    <name evidence="7" type="ORF">W911_08795</name>
</gene>
<dbReference type="InterPro" id="IPR010941">
    <property type="entry name" value="PhaC_N"/>
</dbReference>
<dbReference type="AlphaFoldDB" id="V5SDA7"/>
<dbReference type="Pfam" id="PF00561">
    <property type="entry name" value="Abhydrolase_1"/>
    <property type="match status" value="1"/>
</dbReference>
<dbReference type="SUPFAM" id="SSF53474">
    <property type="entry name" value="alpha/beta-Hydrolases"/>
    <property type="match status" value="1"/>
</dbReference>
<proteinExistence type="predicted"/>
<dbReference type="Gene3D" id="3.40.50.1820">
    <property type="entry name" value="alpha/beta hydrolase"/>
    <property type="match status" value="1"/>
</dbReference>
<evidence type="ECO:0000259" key="6">
    <source>
        <dbReference type="Pfam" id="PF07167"/>
    </source>
</evidence>
<dbReference type="PATRIC" id="fig|1029756.8.peg.1836"/>
<evidence type="ECO:0000313" key="8">
    <source>
        <dbReference type="Proteomes" id="UP000018542"/>
    </source>
</evidence>
<keyword evidence="8" id="KW-1185">Reference proteome</keyword>
<dbReference type="InterPro" id="IPR010963">
    <property type="entry name" value="PHA_synth_I"/>
</dbReference>
<evidence type="ECO:0000256" key="1">
    <source>
        <dbReference type="ARBA" id="ARBA00004496"/>
    </source>
</evidence>
<dbReference type="KEGG" id="hni:W911_08795"/>
<comment type="subcellular location">
    <subcellularLocation>
        <location evidence="1">Cytoplasm</location>
    </subcellularLocation>
</comment>
<dbReference type="NCBIfam" id="TIGR01838">
    <property type="entry name" value="PHA_synth_I"/>
    <property type="match status" value="1"/>
</dbReference>
<feature type="domain" description="AB hydrolase-1" evidence="5">
    <location>
        <begin position="286"/>
        <end position="527"/>
    </location>
</feature>